<dbReference type="Proteomes" id="UP000624279">
    <property type="component" value="Unassembled WGS sequence"/>
</dbReference>
<feature type="domain" description="DUF4214" evidence="2">
    <location>
        <begin position="159"/>
        <end position="214"/>
    </location>
</feature>
<gene>
    <name evidence="3" type="ORF">H8K55_10580</name>
</gene>
<evidence type="ECO:0000313" key="3">
    <source>
        <dbReference type="EMBL" id="MBC3874039.1"/>
    </source>
</evidence>
<sequence length="580" mass="63315">MKLSFSPRILTCYALLLLLVACGGETHESRAGLSMTPASPPVADNVVELSGQRTDYLITQTATQFQIKNKQSGVTALHPLSTTVFKFSDLKLNTNMQALSTSIPANELKILVELYVAFFNRVPDAEGLSYWINEKRAGKSIKEIADIFYGAAILYSEQTGYTAQMSNADFVKIIYKNVLGRSGPTAPPEEDVAYWAGELNTGKTSKGGLILTILDVAHQFTNHPQFGWVPQLLDNKYTVAADFAITQGLTYVSGQESIIKTMAIANAVTPTNITVAKDLFKVVGFAADMRKSPPQLVGEPKLTIGSPSLLELTFDMDMDESFRTEGAYTHKSSGWRSDKRTFFIEMEAYEANGRVTFFGTGVTGQPAFSSAEHIPISEDIVFYFPKSASQLLDPPVIASIPQFTSGATPTLEFKFDSAMQASYAVEGSFNAKAMYWKSDKRSFVIEFSDFIPGSDVTLSGVRNDGQPGFISTANVAMNMPFIFRLPQSGTPGFSKIISGPTFTAGTDPKITISFDRVMGPGFVATGDYVPKSSYWTADRKTFVIEFISYTPGGTIQFMSDGFRSASGDPMAETVMFKFPN</sequence>
<comment type="caution">
    <text evidence="3">The sequence shown here is derived from an EMBL/GenBank/DDBJ whole genome shotgun (WGS) entry which is preliminary data.</text>
</comment>
<feature type="chain" id="PRO_5045716587" evidence="1">
    <location>
        <begin position="24"/>
        <end position="580"/>
    </location>
</feature>
<dbReference type="Pfam" id="PF13946">
    <property type="entry name" value="DUF4214"/>
    <property type="match status" value="1"/>
</dbReference>
<dbReference type="EMBL" id="JACOGA010000009">
    <property type="protein sequence ID" value="MBC3874039.1"/>
    <property type="molecule type" value="Genomic_DNA"/>
</dbReference>
<feature type="signal peptide" evidence="1">
    <location>
        <begin position="1"/>
        <end position="23"/>
    </location>
</feature>
<dbReference type="InterPro" id="IPR025282">
    <property type="entry name" value="DUF4214"/>
</dbReference>
<evidence type="ECO:0000259" key="2">
    <source>
        <dbReference type="Pfam" id="PF13946"/>
    </source>
</evidence>
<accession>A0ABR6YBM0</accession>
<reference evidence="3 4" key="1">
    <citation type="submission" date="2020-08" db="EMBL/GenBank/DDBJ databases">
        <title>Novel species isolated from subtropical streams in China.</title>
        <authorList>
            <person name="Lu H."/>
        </authorList>
    </citation>
    <scope>NUCLEOTIDE SEQUENCE [LARGE SCALE GENOMIC DNA]</scope>
    <source>
        <strain evidence="3 4">LX15W</strain>
    </source>
</reference>
<evidence type="ECO:0000256" key="1">
    <source>
        <dbReference type="SAM" id="SignalP"/>
    </source>
</evidence>
<dbReference type="RefSeq" id="WP_186942076.1">
    <property type="nucleotide sequence ID" value="NZ_JACOGA010000009.1"/>
</dbReference>
<evidence type="ECO:0000313" key="4">
    <source>
        <dbReference type="Proteomes" id="UP000624279"/>
    </source>
</evidence>
<keyword evidence="1" id="KW-0732">Signal</keyword>
<name>A0ABR6YBM0_9BURK</name>
<proteinExistence type="predicted"/>
<dbReference type="PROSITE" id="PS51257">
    <property type="entry name" value="PROKAR_LIPOPROTEIN"/>
    <property type="match status" value="1"/>
</dbReference>
<protein>
    <submittedName>
        <fullName evidence="3">DUF4214 domain-containing protein</fullName>
    </submittedName>
</protein>
<organism evidence="3 4">
    <name type="scientific">Undibacterium flavidum</name>
    <dbReference type="NCBI Taxonomy" id="2762297"/>
    <lineage>
        <taxon>Bacteria</taxon>
        <taxon>Pseudomonadati</taxon>
        <taxon>Pseudomonadota</taxon>
        <taxon>Betaproteobacteria</taxon>
        <taxon>Burkholderiales</taxon>
        <taxon>Oxalobacteraceae</taxon>
        <taxon>Undibacterium</taxon>
    </lineage>
</organism>
<keyword evidence="4" id="KW-1185">Reference proteome</keyword>